<evidence type="ECO:0000256" key="6">
    <source>
        <dbReference type="PROSITE-ProRule" id="PRU00169"/>
    </source>
</evidence>
<dbReference type="Gene3D" id="1.10.10.10">
    <property type="entry name" value="Winged helix-like DNA-binding domain superfamily/Winged helix DNA-binding domain"/>
    <property type="match status" value="1"/>
</dbReference>
<sequence>MNVLIIEDDRALARELGLFLYNEHYHCDFARTGREASEKLFVNEYDFVLLDLGLPDQDGLQLLAQARQERNQKASIIILSARGSVDDRINGLNLGADDYLPKPYSLLELGSRMQAVTRRKHGVVLDKLGFGEFTLNLGDRTLRYGDTALEVTRKEFEILHYLLLHRGKVLTRLQLSEHIWGNNINDSADHDSNYINVHVKNLRKKLTQQDPVTDWVETVRGIGYRLRLEDEPAPTT</sequence>
<dbReference type="GO" id="GO:0032993">
    <property type="term" value="C:protein-DNA complex"/>
    <property type="evidence" value="ECO:0007669"/>
    <property type="project" value="TreeGrafter"/>
</dbReference>
<accession>A0A1W1V3K8</accession>
<feature type="DNA-binding region" description="OmpR/PhoB-type" evidence="7">
    <location>
        <begin position="125"/>
        <end position="228"/>
    </location>
</feature>
<keyword evidence="1 6" id="KW-0597">Phosphoprotein</keyword>
<evidence type="ECO:0000313" key="10">
    <source>
        <dbReference type="EMBL" id="SMB87870.1"/>
    </source>
</evidence>
<evidence type="ECO:0000313" key="11">
    <source>
        <dbReference type="Proteomes" id="UP000192266"/>
    </source>
</evidence>
<dbReference type="InterPro" id="IPR036388">
    <property type="entry name" value="WH-like_DNA-bd_sf"/>
</dbReference>
<dbReference type="GO" id="GO:0006355">
    <property type="term" value="P:regulation of DNA-templated transcription"/>
    <property type="evidence" value="ECO:0007669"/>
    <property type="project" value="InterPro"/>
</dbReference>
<dbReference type="PANTHER" id="PTHR48111:SF1">
    <property type="entry name" value="TWO-COMPONENT RESPONSE REGULATOR ORR33"/>
    <property type="match status" value="1"/>
</dbReference>
<feature type="domain" description="Response regulatory" evidence="8">
    <location>
        <begin position="2"/>
        <end position="117"/>
    </location>
</feature>
<evidence type="ECO:0000259" key="8">
    <source>
        <dbReference type="PROSITE" id="PS50110"/>
    </source>
</evidence>
<evidence type="ECO:0000256" key="2">
    <source>
        <dbReference type="ARBA" id="ARBA00023012"/>
    </source>
</evidence>
<dbReference type="OrthoDB" id="9774822at2"/>
<dbReference type="EMBL" id="FWWW01000048">
    <property type="protein sequence ID" value="SMB87870.1"/>
    <property type="molecule type" value="Genomic_DNA"/>
</dbReference>
<dbReference type="RefSeq" id="WP_084444148.1">
    <property type="nucleotide sequence ID" value="NZ_FWWW01000048.1"/>
</dbReference>
<dbReference type="GO" id="GO:0000976">
    <property type="term" value="F:transcription cis-regulatory region binding"/>
    <property type="evidence" value="ECO:0007669"/>
    <property type="project" value="TreeGrafter"/>
</dbReference>
<dbReference type="AlphaFoldDB" id="A0A1W1V3K8"/>
<dbReference type="CDD" id="cd00383">
    <property type="entry name" value="trans_reg_C"/>
    <property type="match status" value="1"/>
</dbReference>
<dbReference type="SMART" id="SM00448">
    <property type="entry name" value="REC"/>
    <property type="match status" value="1"/>
</dbReference>
<dbReference type="PROSITE" id="PS50110">
    <property type="entry name" value="RESPONSE_REGULATORY"/>
    <property type="match status" value="1"/>
</dbReference>
<keyword evidence="3" id="KW-0805">Transcription regulation</keyword>
<keyword evidence="2" id="KW-0902">Two-component regulatory system</keyword>
<keyword evidence="5" id="KW-0804">Transcription</keyword>
<keyword evidence="11" id="KW-1185">Reference proteome</keyword>
<dbReference type="GO" id="GO:0000156">
    <property type="term" value="F:phosphorelay response regulator activity"/>
    <property type="evidence" value="ECO:0007669"/>
    <property type="project" value="TreeGrafter"/>
</dbReference>
<dbReference type="PROSITE" id="PS51755">
    <property type="entry name" value="OMPR_PHOB"/>
    <property type="match status" value="1"/>
</dbReference>
<dbReference type="InterPro" id="IPR001789">
    <property type="entry name" value="Sig_transdc_resp-reg_receiver"/>
</dbReference>
<evidence type="ECO:0000256" key="7">
    <source>
        <dbReference type="PROSITE-ProRule" id="PRU01091"/>
    </source>
</evidence>
<dbReference type="InterPro" id="IPR001867">
    <property type="entry name" value="OmpR/PhoB-type_DNA-bd"/>
</dbReference>
<dbReference type="GO" id="GO:0005829">
    <property type="term" value="C:cytosol"/>
    <property type="evidence" value="ECO:0007669"/>
    <property type="project" value="TreeGrafter"/>
</dbReference>
<dbReference type="Gene3D" id="3.40.50.2300">
    <property type="match status" value="1"/>
</dbReference>
<feature type="domain" description="OmpR/PhoB-type" evidence="9">
    <location>
        <begin position="125"/>
        <end position="228"/>
    </location>
</feature>
<organism evidence="10 11">
    <name type="scientific">Hymenobacter roseosalivarius DSM 11622</name>
    <dbReference type="NCBI Taxonomy" id="645990"/>
    <lineage>
        <taxon>Bacteria</taxon>
        <taxon>Pseudomonadati</taxon>
        <taxon>Bacteroidota</taxon>
        <taxon>Cytophagia</taxon>
        <taxon>Cytophagales</taxon>
        <taxon>Hymenobacteraceae</taxon>
        <taxon>Hymenobacter</taxon>
    </lineage>
</organism>
<dbReference type="Gene3D" id="6.10.250.690">
    <property type="match status" value="1"/>
</dbReference>
<evidence type="ECO:0000256" key="4">
    <source>
        <dbReference type="ARBA" id="ARBA00023125"/>
    </source>
</evidence>
<dbReference type="STRING" id="645990.SAMN00120144_1433"/>
<keyword evidence="4 7" id="KW-0238">DNA-binding</keyword>
<evidence type="ECO:0000256" key="1">
    <source>
        <dbReference type="ARBA" id="ARBA00022553"/>
    </source>
</evidence>
<name>A0A1W1V3K8_9BACT</name>
<dbReference type="SMART" id="SM00862">
    <property type="entry name" value="Trans_reg_C"/>
    <property type="match status" value="1"/>
</dbReference>
<evidence type="ECO:0000259" key="9">
    <source>
        <dbReference type="PROSITE" id="PS51755"/>
    </source>
</evidence>
<protein>
    <submittedName>
        <fullName evidence="10">Two component transcriptional regulator, winged helix family</fullName>
    </submittedName>
</protein>
<dbReference type="PANTHER" id="PTHR48111">
    <property type="entry name" value="REGULATOR OF RPOS"/>
    <property type="match status" value="1"/>
</dbReference>
<dbReference type="Pfam" id="PF00072">
    <property type="entry name" value="Response_reg"/>
    <property type="match status" value="1"/>
</dbReference>
<dbReference type="Proteomes" id="UP000192266">
    <property type="component" value="Unassembled WGS sequence"/>
</dbReference>
<evidence type="ECO:0000256" key="3">
    <source>
        <dbReference type="ARBA" id="ARBA00023015"/>
    </source>
</evidence>
<feature type="modified residue" description="4-aspartylphosphate" evidence="6">
    <location>
        <position position="51"/>
    </location>
</feature>
<reference evidence="10 11" key="1">
    <citation type="submission" date="2017-04" db="EMBL/GenBank/DDBJ databases">
        <authorList>
            <person name="Afonso C.L."/>
            <person name="Miller P.J."/>
            <person name="Scott M.A."/>
            <person name="Spackman E."/>
            <person name="Goraichik I."/>
            <person name="Dimitrov K.M."/>
            <person name="Suarez D.L."/>
            <person name="Swayne D.E."/>
        </authorList>
    </citation>
    <scope>NUCLEOTIDE SEQUENCE [LARGE SCALE GENOMIC DNA]</scope>
    <source>
        <strain evidence="10 11">DSM 11622</strain>
    </source>
</reference>
<dbReference type="Pfam" id="PF00486">
    <property type="entry name" value="Trans_reg_C"/>
    <property type="match status" value="1"/>
</dbReference>
<gene>
    <name evidence="10" type="ORF">SAMN00120144_1433</name>
</gene>
<dbReference type="InterPro" id="IPR011006">
    <property type="entry name" value="CheY-like_superfamily"/>
</dbReference>
<dbReference type="InterPro" id="IPR039420">
    <property type="entry name" value="WalR-like"/>
</dbReference>
<dbReference type="SUPFAM" id="SSF52172">
    <property type="entry name" value="CheY-like"/>
    <property type="match status" value="1"/>
</dbReference>
<evidence type="ECO:0000256" key="5">
    <source>
        <dbReference type="ARBA" id="ARBA00023163"/>
    </source>
</evidence>
<proteinExistence type="predicted"/>